<dbReference type="SMART" id="SM00066">
    <property type="entry name" value="GAL4"/>
    <property type="match status" value="1"/>
</dbReference>
<dbReference type="GO" id="GO:0000981">
    <property type="term" value="F:DNA-binding transcription factor activity, RNA polymerase II-specific"/>
    <property type="evidence" value="ECO:0007669"/>
    <property type="project" value="InterPro"/>
</dbReference>
<evidence type="ECO:0000313" key="9">
    <source>
        <dbReference type="Proteomes" id="UP000053732"/>
    </source>
</evidence>
<evidence type="ECO:0000256" key="2">
    <source>
        <dbReference type="ARBA" id="ARBA00023015"/>
    </source>
</evidence>
<dbReference type="EMBL" id="HG793159">
    <property type="protein sequence ID" value="CRL28215.1"/>
    <property type="molecule type" value="Genomic_DNA"/>
</dbReference>
<dbReference type="PANTHER" id="PTHR31001:SF87">
    <property type="entry name" value="COL-21"/>
    <property type="match status" value="1"/>
</dbReference>
<dbReference type="AlphaFoldDB" id="A0A0G4PPA2"/>
<keyword evidence="5" id="KW-0539">Nucleus</keyword>
<keyword evidence="3" id="KW-0238">DNA-binding</keyword>
<feature type="domain" description="Zn(2)-C6 fungal-type" evidence="7">
    <location>
        <begin position="12"/>
        <end position="43"/>
    </location>
</feature>
<reference evidence="8 9" key="1">
    <citation type="journal article" date="2014" name="Nat. Commun.">
        <title>Multiple recent horizontal transfers of a large genomic region in cheese making fungi.</title>
        <authorList>
            <person name="Cheeseman K."/>
            <person name="Ropars J."/>
            <person name="Renault P."/>
            <person name="Dupont J."/>
            <person name="Gouzy J."/>
            <person name="Branca A."/>
            <person name="Abraham A.L."/>
            <person name="Ceppi M."/>
            <person name="Conseiller E."/>
            <person name="Debuchy R."/>
            <person name="Malagnac F."/>
            <person name="Goarin A."/>
            <person name="Silar P."/>
            <person name="Lacoste S."/>
            <person name="Sallet E."/>
            <person name="Bensimon A."/>
            <person name="Giraud T."/>
            <person name="Brygoo Y."/>
        </authorList>
    </citation>
    <scope>NUCLEOTIDE SEQUENCE [LARGE SCALE GENOMIC DNA]</scope>
    <source>
        <strain evidence="9">FM 013</strain>
    </source>
</reference>
<keyword evidence="9" id="KW-1185">Reference proteome</keyword>
<organism evidence="8 9">
    <name type="scientific">Penicillium camemberti (strain FM 013)</name>
    <dbReference type="NCBI Taxonomy" id="1429867"/>
    <lineage>
        <taxon>Eukaryota</taxon>
        <taxon>Fungi</taxon>
        <taxon>Dikarya</taxon>
        <taxon>Ascomycota</taxon>
        <taxon>Pezizomycotina</taxon>
        <taxon>Eurotiomycetes</taxon>
        <taxon>Eurotiomycetidae</taxon>
        <taxon>Eurotiales</taxon>
        <taxon>Aspergillaceae</taxon>
        <taxon>Penicillium</taxon>
    </lineage>
</organism>
<feature type="compositionally biased region" description="Basic and acidic residues" evidence="6">
    <location>
        <begin position="598"/>
        <end position="608"/>
    </location>
</feature>
<evidence type="ECO:0000256" key="1">
    <source>
        <dbReference type="ARBA" id="ARBA00004123"/>
    </source>
</evidence>
<dbReference type="PANTHER" id="PTHR31001">
    <property type="entry name" value="UNCHARACTERIZED TRANSCRIPTIONAL REGULATORY PROTEIN"/>
    <property type="match status" value="1"/>
</dbReference>
<dbReference type="GO" id="GO:0005634">
    <property type="term" value="C:nucleus"/>
    <property type="evidence" value="ECO:0007669"/>
    <property type="project" value="UniProtKB-SubCell"/>
</dbReference>
<comment type="subcellular location">
    <subcellularLocation>
        <location evidence="1">Nucleus</location>
    </subcellularLocation>
</comment>
<evidence type="ECO:0000256" key="5">
    <source>
        <dbReference type="ARBA" id="ARBA00023242"/>
    </source>
</evidence>
<protein>
    <submittedName>
        <fullName evidence="8">Fungal transcriptional regulatory protein, N-terminal</fullName>
    </submittedName>
</protein>
<evidence type="ECO:0000259" key="7">
    <source>
        <dbReference type="PROSITE" id="PS50048"/>
    </source>
</evidence>
<dbReference type="GO" id="GO:0003677">
    <property type="term" value="F:DNA binding"/>
    <property type="evidence" value="ECO:0007669"/>
    <property type="project" value="UniProtKB-KW"/>
</dbReference>
<sequence>MMQPSRKRKVSSCIPCYTRKQKCNRQYPCNHCTRRRRPEDCAYYPSEVIQPPNNPPLQSRNRHNEYDQRNSRNGSEGLVSFDTISEIERIRSPASNTMSSSLTDVFGYSTDSQTNTIALLRRAEQWDGEDQNCNRRALPNQDDSEIQRCLDKIPDGPILNFLLKYFVREVNWIDQLVDLPWILDEYQRWRTVKIPSSLFEIEFTVLVLRICSYASEYIPSPSCTIERIRDMSLADIRHSCDEAADSLTEICLRLDSKGSLLRVQHLAFVGLKARCEGRMKDFRDVLRSAIQVAQRIGADKDVSLVVSDMSELEKETRRRIFCNLYIWDSYLLRQLDRIPIIPSGIEPENMPRMRFGSDVDDGHGLEEYTERIFQVHLANFWRSMGPTLGSNYDVFVAEERYEKLCSKFLTTLPPAFALQPNKQWDERFPMLAKQREILFISIFESLCYNFRPAILLDATHLPKYKQVLLSSQQKALGVAAIYVLQGVSRLHSLIGGSQTRYTGIIQPTFEAAVLLVSLCMDRSFLGDVESHSLRTTKVDPLQAGMANLTRAGCMKAIQDALSLLQMLAEVSNMADVGAQSLAKLIHKVCRQPSGASELKNRSKPEDGAFPRAGGSSTEIHLPEYSDSDAAVSLDDLVSAAAFGADMNMNWDALAPNI</sequence>
<feature type="region of interest" description="Disordered" evidence="6">
    <location>
        <begin position="46"/>
        <end position="77"/>
    </location>
</feature>
<evidence type="ECO:0000256" key="4">
    <source>
        <dbReference type="ARBA" id="ARBA00023163"/>
    </source>
</evidence>
<gene>
    <name evidence="8" type="ORF">PCAMFM013_S026g000080</name>
</gene>
<name>A0A0G4PPA2_PENC3</name>
<dbReference type="InterPro" id="IPR050613">
    <property type="entry name" value="Sec_Metabolite_Reg"/>
</dbReference>
<feature type="region of interest" description="Disordered" evidence="6">
    <location>
        <begin position="594"/>
        <end position="621"/>
    </location>
</feature>
<dbReference type="SUPFAM" id="SSF57701">
    <property type="entry name" value="Zn2/Cys6 DNA-binding domain"/>
    <property type="match status" value="1"/>
</dbReference>
<dbReference type="InterPro" id="IPR001138">
    <property type="entry name" value="Zn2Cys6_DnaBD"/>
</dbReference>
<evidence type="ECO:0000256" key="6">
    <source>
        <dbReference type="SAM" id="MobiDB-lite"/>
    </source>
</evidence>
<dbReference type="PROSITE" id="PS50048">
    <property type="entry name" value="ZN2_CY6_FUNGAL_2"/>
    <property type="match status" value="1"/>
</dbReference>
<keyword evidence="2" id="KW-0805">Transcription regulation</keyword>
<dbReference type="CDD" id="cd12148">
    <property type="entry name" value="fungal_TF_MHR"/>
    <property type="match status" value="1"/>
</dbReference>
<dbReference type="STRING" id="1429867.A0A0G4PPA2"/>
<evidence type="ECO:0000313" key="8">
    <source>
        <dbReference type="EMBL" id="CRL28215.1"/>
    </source>
</evidence>
<proteinExistence type="predicted"/>
<evidence type="ECO:0000256" key="3">
    <source>
        <dbReference type="ARBA" id="ARBA00023125"/>
    </source>
</evidence>
<accession>A0A0G4PPA2</accession>
<dbReference type="GO" id="GO:0008270">
    <property type="term" value="F:zinc ion binding"/>
    <property type="evidence" value="ECO:0007669"/>
    <property type="project" value="InterPro"/>
</dbReference>
<dbReference type="Gene3D" id="4.10.240.10">
    <property type="entry name" value="Zn(2)-C6 fungal-type DNA-binding domain"/>
    <property type="match status" value="1"/>
</dbReference>
<keyword evidence="4" id="KW-0804">Transcription</keyword>
<dbReference type="InterPro" id="IPR036864">
    <property type="entry name" value="Zn2-C6_fun-type_DNA-bd_sf"/>
</dbReference>
<dbReference type="Proteomes" id="UP000053732">
    <property type="component" value="Unassembled WGS sequence"/>
</dbReference>